<dbReference type="GO" id="GO:0004664">
    <property type="term" value="F:prephenate dehydratase activity"/>
    <property type="evidence" value="ECO:0007669"/>
    <property type="project" value="UniProtKB-EC"/>
</dbReference>
<reference evidence="9" key="1">
    <citation type="submission" date="2018-06" db="EMBL/GenBank/DDBJ databases">
        <authorList>
            <person name="Zhirakovskaya E."/>
        </authorList>
    </citation>
    <scope>NUCLEOTIDE SEQUENCE</scope>
</reference>
<dbReference type="PROSITE" id="PS00858">
    <property type="entry name" value="PREPHENATE_DEHYDR_2"/>
    <property type="match status" value="1"/>
</dbReference>
<evidence type="ECO:0000256" key="1">
    <source>
        <dbReference type="ARBA" id="ARBA00004741"/>
    </source>
</evidence>
<gene>
    <name evidence="9" type="ORF">MNBD_ACTINO01-2457</name>
</gene>
<dbReference type="PROSITE" id="PS00857">
    <property type="entry name" value="PREPHENATE_DEHYDR_1"/>
    <property type="match status" value="1"/>
</dbReference>
<dbReference type="PANTHER" id="PTHR21022">
    <property type="entry name" value="PREPHENATE DEHYDRATASE P PROTEIN"/>
    <property type="match status" value="1"/>
</dbReference>
<dbReference type="PROSITE" id="PS51671">
    <property type="entry name" value="ACT"/>
    <property type="match status" value="1"/>
</dbReference>
<dbReference type="GO" id="GO:0009094">
    <property type="term" value="P:L-phenylalanine biosynthetic process"/>
    <property type="evidence" value="ECO:0007669"/>
    <property type="project" value="UniProtKB-UniPathway"/>
</dbReference>
<dbReference type="PROSITE" id="PS51171">
    <property type="entry name" value="PREPHENATE_DEHYDR_3"/>
    <property type="match status" value="1"/>
</dbReference>
<feature type="domain" description="ACT" evidence="8">
    <location>
        <begin position="211"/>
        <end position="285"/>
    </location>
</feature>
<dbReference type="AlphaFoldDB" id="A0A3B0SID8"/>
<dbReference type="InterPro" id="IPR018528">
    <property type="entry name" value="Preph_deHydtase_CS"/>
</dbReference>
<evidence type="ECO:0000256" key="3">
    <source>
        <dbReference type="ARBA" id="ARBA00022605"/>
    </source>
</evidence>
<evidence type="ECO:0000259" key="8">
    <source>
        <dbReference type="PROSITE" id="PS51671"/>
    </source>
</evidence>
<keyword evidence="4" id="KW-0057">Aromatic amino acid biosynthesis</keyword>
<dbReference type="Gene3D" id="3.30.70.260">
    <property type="match status" value="1"/>
</dbReference>
<keyword evidence="6 9" id="KW-0456">Lyase</keyword>
<organism evidence="9">
    <name type="scientific">hydrothermal vent metagenome</name>
    <dbReference type="NCBI Taxonomy" id="652676"/>
    <lineage>
        <taxon>unclassified sequences</taxon>
        <taxon>metagenomes</taxon>
        <taxon>ecological metagenomes</taxon>
    </lineage>
</organism>
<dbReference type="SUPFAM" id="SSF55021">
    <property type="entry name" value="ACT-like"/>
    <property type="match status" value="1"/>
</dbReference>
<dbReference type="InterPro" id="IPR008242">
    <property type="entry name" value="Chor_mutase/pphenate_deHydtase"/>
</dbReference>
<dbReference type="PIRSF" id="PIRSF001500">
    <property type="entry name" value="Chor_mut_pdt_Ppr"/>
    <property type="match status" value="1"/>
</dbReference>
<comment type="pathway">
    <text evidence="1">Amino-acid biosynthesis; L-phenylalanine biosynthesis; phenylpyruvate from prephenate: step 1/1.</text>
</comment>
<dbReference type="PANTHER" id="PTHR21022:SF19">
    <property type="entry name" value="PREPHENATE DEHYDRATASE-RELATED"/>
    <property type="match status" value="1"/>
</dbReference>
<dbReference type="EMBL" id="UOEI01000418">
    <property type="protein sequence ID" value="VAW05138.1"/>
    <property type="molecule type" value="Genomic_DNA"/>
</dbReference>
<dbReference type="SUPFAM" id="SSF53850">
    <property type="entry name" value="Periplasmic binding protein-like II"/>
    <property type="match status" value="1"/>
</dbReference>
<dbReference type="UniPathway" id="UPA00121">
    <property type="reaction ID" value="UER00345"/>
</dbReference>
<proteinExistence type="predicted"/>
<evidence type="ECO:0000256" key="4">
    <source>
        <dbReference type="ARBA" id="ARBA00023141"/>
    </source>
</evidence>
<evidence type="ECO:0000259" key="7">
    <source>
        <dbReference type="PROSITE" id="PS51171"/>
    </source>
</evidence>
<name>A0A3B0SID8_9ZZZZ</name>
<feature type="domain" description="Prephenate dehydratase" evidence="7">
    <location>
        <begin position="19"/>
        <end position="198"/>
    </location>
</feature>
<protein>
    <recommendedName>
        <fullName evidence="2">prephenate dehydratase</fullName>
        <ecNumber evidence="2">4.2.1.51</ecNumber>
    </recommendedName>
</protein>
<dbReference type="InterPro" id="IPR045865">
    <property type="entry name" value="ACT-like_dom_sf"/>
</dbReference>
<dbReference type="Pfam" id="PF00800">
    <property type="entry name" value="PDT"/>
    <property type="match status" value="1"/>
</dbReference>
<dbReference type="EC" id="4.2.1.51" evidence="2"/>
<dbReference type="InterPro" id="IPR002912">
    <property type="entry name" value="ACT_dom"/>
</dbReference>
<dbReference type="Gene3D" id="3.40.190.10">
    <property type="entry name" value="Periplasmic binding protein-like II"/>
    <property type="match status" value="2"/>
</dbReference>
<dbReference type="GO" id="GO:0005737">
    <property type="term" value="C:cytoplasm"/>
    <property type="evidence" value="ECO:0007669"/>
    <property type="project" value="TreeGrafter"/>
</dbReference>
<keyword evidence="5" id="KW-0584">Phenylalanine biosynthesis</keyword>
<evidence type="ECO:0000256" key="5">
    <source>
        <dbReference type="ARBA" id="ARBA00023222"/>
    </source>
</evidence>
<dbReference type="CDD" id="cd04905">
    <property type="entry name" value="ACT_CM-PDT"/>
    <property type="match status" value="1"/>
</dbReference>
<accession>A0A3B0SID8</accession>
<dbReference type="InterPro" id="IPR001086">
    <property type="entry name" value="Preph_deHydtase"/>
</dbReference>
<sequence>MNLRLLSVVFRLLPSSLMNIGYQGEPHSYSYRAATELFPDDEYVGYPGFAVAFSALEGGSVDRLVVPVENSTTGSVLPVLDRLPGEGSGVRLSILAEHLVEVRHTLHGLPGAKLKDIREVRSHPQALAQAEHALLRLGVDAVPAYDTAGAVRQVAELGDPTIAALAPPRAGEAYGLEVLLEHVLDKDHNTTRFVVVHVGDPEVNEDDDKTTIVVTFSHTPGSLALVLAELGLRGANLTRIESRPAGVAWNYRTFIDLVHDAGPAGLKRVLDPPPAHAAALLNLGSYKAVVR</sequence>
<keyword evidence="3" id="KW-0028">Amino-acid biosynthesis</keyword>
<evidence type="ECO:0000313" key="9">
    <source>
        <dbReference type="EMBL" id="VAW05138.1"/>
    </source>
</evidence>
<dbReference type="CDD" id="cd13631">
    <property type="entry name" value="PBP2_Ct-PDT_like"/>
    <property type="match status" value="1"/>
</dbReference>
<evidence type="ECO:0000256" key="2">
    <source>
        <dbReference type="ARBA" id="ARBA00013147"/>
    </source>
</evidence>
<evidence type="ECO:0000256" key="6">
    <source>
        <dbReference type="ARBA" id="ARBA00023239"/>
    </source>
</evidence>